<sequence>MSKSQKFERVKDYIESLPEDSQRIIKKLRTFIKKQIPEAEEVISYNMPAFRIADGVVIWYAAFKEHVSVFPRSSKLKSLAAFDGGKGTVKFPNSQPLPFDVIEDFIKVRLKEVAADKKAKTK</sequence>
<gene>
    <name evidence="2" type="ORF">DQQ10_26240</name>
</gene>
<dbReference type="EMBL" id="QMFY01000024">
    <property type="protein sequence ID" value="RAV97973.1"/>
    <property type="molecule type" value="Genomic_DNA"/>
</dbReference>
<dbReference type="Pfam" id="PF08818">
    <property type="entry name" value="DUF1801"/>
    <property type="match status" value="1"/>
</dbReference>
<dbReference type="Proteomes" id="UP000251889">
    <property type="component" value="Unassembled WGS sequence"/>
</dbReference>
<evidence type="ECO:0000313" key="2">
    <source>
        <dbReference type="EMBL" id="RAV97973.1"/>
    </source>
</evidence>
<protein>
    <submittedName>
        <fullName evidence="2">DUF1801 domain-containing protein</fullName>
    </submittedName>
</protein>
<keyword evidence="3" id="KW-1185">Reference proteome</keyword>
<dbReference type="OrthoDB" id="115213at2"/>
<accession>A0A364XWR3</accession>
<evidence type="ECO:0000313" key="3">
    <source>
        <dbReference type="Proteomes" id="UP000251889"/>
    </source>
</evidence>
<evidence type="ECO:0000259" key="1">
    <source>
        <dbReference type="Pfam" id="PF08818"/>
    </source>
</evidence>
<name>A0A364XWR3_9BACT</name>
<reference evidence="2 3" key="1">
    <citation type="submission" date="2018-06" db="EMBL/GenBank/DDBJ databases">
        <title>Chryseolinea flavus sp. nov., a member of the phylum Bacteroidetes isolated from soil.</title>
        <authorList>
            <person name="Li Y."/>
            <person name="Wang J."/>
        </authorList>
    </citation>
    <scope>NUCLEOTIDE SEQUENCE [LARGE SCALE GENOMIC DNA]</scope>
    <source>
        <strain evidence="2 3">SDU1-6</strain>
    </source>
</reference>
<feature type="domain" description="YdhG-like" evidence="1">
    <location>
        <begin position="22"/>
        <end position="107"/>
    </location>
</feature>
<dbReference type="RefSeq" id="WP_112749919.1">
    <property type="nucleotide sequence ID" value="NZ_QMFY01000024.1"/>
</dbReference>
<dbReference type="AlphaFoldDB" id="A0A364XWR3"/>
<dbReference type="InterPro" id="IPR014922">
    <property type="entry name" value="YdhG-like"/>
</dbReference>
<organism evidence="2 3">
    <name type="scientific">Pseudochryseolinea flava</name>
    <dbReference type="NCBI Taxonomy" id="2059302"/>
    <lineage>
        <taxon>Bacteria</taxon>
        <taxon>Pseudomonadati</taxon>
        <taxon>Bacteroidota</taxon>
        <taxon>Cytophagia</taxon>
        <taxon>Cytophagales</taxon>
        <taxon>Fulvivirgaceae</taxon>
        <taxon>Pseudochryseolinea</taxon>
    </lineage>
</organism>
<comment type="caution">
    <text evidence="2">The sequence shown here is derived from an EMBL/GenBank/DDBJ whole genome shotgun (WGS) entry which is preliminary data.</text>
</comment>
<dbReference type="SUPFAM" id="SSF159888">
    <property type="entry name" value="YdhG-like"/>
    <property type="match status" value="1"/>
</dbReference>
<proteinExistence type="predicted"/>
<dbReference type="Gene3D" id="3.90.1150.200">
    <property type="match status" value="1"/>
</dbReference>